<accession>A0A0A1ZH49</accession>
<dbReference type="EMBL" id="JNAH01000004">
    <property type="protein sequence ID" value="KGF87881.1"/>
    <property type="molecule type" value="Genomic_DNA"/>
</dbReference>
<organism evidence="8 9">
    <name type="scientific">Prochlorococcus marinus str. GP2</name>
    <dbReference type="NCBI Taxonomy" id="59925"/>
    <lineage>
        <taxon>Bacteria</taxon>
        <taxon>Bacillati</taxon>
        <taxon>Cyanobacteriota</taxon>
        <taxon>Cyanophyceae</taxon>
        <taxon>Synechococcales</taxon>
        <taxon>Prochlorococcaceae</taxon>
        <taxon>Prochlorococcus</taxon>
    </lineage>
</organism>
<keyword evidence="6" id="KW-0472">Membrane</keyword>
<dbReference type="STRING" id="59925.EU91_0916"/>
<dbReference type="eggNOG" id="COG1100">
    <property type="taxonomic scope" value="Bacteria"/>
</dbReference>
<evidence type="ECO:0000313" key="8">
    <source>
        <dbReference type="EMBL" id="KGF87881.1"/>
    </source>
</evidence>
<dbReference type="InterPro" id="IPR005225">
    <property type="entry name" value="Small_GTP-bd"/>
</dbReference>
<keyword evidence="2" id="KW-0812">Transmembrane</keyword>
<dbReference type="Proteomes" id="UP000030598">
    <property type="component" value="Unassembled WGS sequence"/>
</dbReference>
<evidence type="ECO:0000256" key="3">
    <source>
        <dbReference type="ARBA" id="ARBA00022741"/>
    </source>
</evidence>
<dbReference type="PANTHER" id="PTHR42714:SF2">
    <property type="entry name" value="TRNA MODIFICATION GTPASE GTPBP3, MITOCHONDRIAL"/>
    <property type="match status" value="1"/>
</dbReference>
<evidence type="ECO:0000256" key="2">
    <source>
        <dbReference type="ARBA" id="ARBA00022692"/>
    </source>
</evidence>
<evidence type="ECO:0000313" key="9">
    <source>
        <dbReference type="Proteomes" id="UP000030598"/>
    </source>
</evidence>
<comment type="subcellular location">
    <subcellularLocation>
        <location evidence="1">Membrane</location>
        <topology evidence="1">Multi-pass membrane protein</topology>
    </subcellularLocation>
</comment>
<keyword evidence="4" id="KW-1133">Transmembrane helix</keyword>
<reference evidence="9" key="1">
    <citation type="journal article" date="2014" name="Sci. Data">
        <title>Genomes of diverse isolates of the marine cyanobacterium Prochlorococcus.</title>
        <authorList>
            <person name="Biller S."/>
            <person name="Berube P."/>
            <person name="Thompson J."/>
            <person name="Kelly L."/>
            <person name="Roggensack S."/>
            <person name="Awad L."/>
            <person name="Roache-Johnson K."/>
            <person name="Ding H."/>
            <person name="Giovannoni S.J."/>
            <person name="Moore L.R."/>
            <person name="Chisholm S.W."/>
        </authorList>
    </citation>
    <scope>NUCLEOTIDE SEQUENCE [LARGE SCALE GENOMIC DNA]</scope>
    <source>
        <strain evidence="9">GP2</strain>
    </source>
</reference>
<dbReference type="InterPro" id="IPR027417">
    <property type="entry name" value="P-loop_NTPase"/>
</dbReference>
<proteinExistence type="predicted"/>
<keyword evidence="5" id="KW-0342">GTP-binding</keyword>
<sequence>MEGIEKINKKIKDQVKVELLNYQKNKLESQLNMGDYKVTLFGAGSSGKTSLARSLLKNIVGQTSAKIGTTKQINSYKISIPILKRNINIIDTPGLFEPSKLGEEREKVTILEASNSDLVLFVLDQDINKYENYLIKELLKIGKKIIIVLNKCDLRSSDENNLIEENINYITSARKNNISVVQTIAVPQEYSYGKSDSLNLIPEVGSLFKEIIETLDNNGEELLADNILFRSNKLGIKSKNFLKEQRYLMSNKVIKKYMWITGGVILVNPLPAVDFLTTSSVNLQMIMELSKIYEIKITKKDAKDLSKSLLSTLAKLGIVKGGLAILSPALATSLTKIIISKSIQSITAGWLIRIVGLSLIEYFKNGQDWGDGGIQEVVDKIYKISKREEILNNFVKEAIAKIEIKKYFQSNKRLPQFPR</sequence>
<protein>
    <submittedName>
        <fullName evidence="8">Small GTP-binding protein domain</fullName>
    </submittedName>
</protein>
<evidence type="ECO:0000256" key="5">
    <source>
        <dbReference type="ARBA" id="ARBA00023134"/>
    </source>
</evidence>
<dbReference type="InterPro" id="IPR006073">
    <property type="entry name" value="GTP-bd"/>
</dbReference>
<dbReference type="PANTHER" id="PTHR42714">
    <property type="entry name" value="TRNA MODIFICATION GTPASE GTPBP3"/>
    <property type="match status" value="1"/>
</dbReference>
<dbReference type="GO" id="GO:0030488">
    <property type="term" value="P:tRNA methylation"/>
    <property type="evidence" value="ECO:0007669"/>
    <property type="project" value="TreeGrafter"/>
</dbReference>
<gene>
    <name evidence="8" type="ORF">EU91_0916</name>
</gene>
<dbReference type="GO" id="GO:0005525">
    <property type="term" value="F:GTP binding"/>
    <property type="evidence" value="ECO:0007669"/>
    <property type="project" value="UniProtKB-KW"/>
</dbReference>
<evidence type="ECO:0000256" key="4">
    <source>
        <dbReference type="ARBA" id="ARBA00022989"/>
    </source>
</evidence>
<dbReference type="GO" id="GO:0005829">
    <property type="term" value="C:cytosol"/>
    <property type="evidence" value="ECO:0007669"/>
    <property type="project" value="TreeGrafter"/>
</dbReference>
<dbReference type="AlphaFoldDB" id="A0A0A1ZH49"/>
<dbReference type="GO" id="GO:0016020">
    <property type="term" value="C:membrane"/>
    <property type="evidence" value="ECO:0007669"/>
    <property type="project" value="UniProtKB-SubCell"/>
</dbReference>
<name>A0A0A1ZH49_PROMR</name>
<keyword evidence="3" id="KW-0547">Nucleotide-binding</keyword>
<evidence type="ECO:0000256" key="6">
    <source>
        <dbReference type="ARBA" id="ARBA00023136"/>
    </source>
</evidence>
<dbReference type="eggNOG" id="COG3597">
    <property type="taxonomic scope" value="Bacteria"/>
</dbReference>
<dbReference type="Gene3D" id="3.40.50.300">
    <property type="entry name" value="P-loop containing nucleotide triphosphate hydrolases"/>
    <property type="match status" value="1"/>
</dbReference>
<dbReference type="NCBIfam" id="TIGR00231">
    <property type="entry name" value="small_GTP"/>
    <property type="match status" value="1"/>
</dbReference>
<comment type="caution">
    <text evidence="8">The sequence shown here is derived from an EMBL/GenBank/DDBJ whole genome shotgun (WGS) entry which is preliminary data.</text>
</comment>
<feature type="domain" description="G" evidence="7">
    <location>
        <begin position="37"/>
        <end position="151"/>
    </location>
</feature>
<evidence type="ECO:0000256" key="1">
    <source>
        <dbReference type="ARBA" id="ARBA00004141"/>
    </source>
</evidence>
<dbReference type="CDD" id="cd00880">
    <property type="entry name" value="Era_like"/>
    <property type="match status" value="1"/>
</dbReference>
<dbReference type="SUPFAM" id="SSF52540">
    <property type="entry name" value="P-loop containing nucleoside triphosphate hydrolases"/>
    <property type="match status" value="1"/>
</dbReference>
<dbReference type="GO" id="GO:0002098">
    <property type="term" value="P:tRNA wobble uridine modification"/>
    <property type="evidence" value="ECO:0007669"/>
    <property type="project" value="TreeGrafter"/>
</dbReference>
<dbReference type="Pfam" id="PF05128">
    <property type="entry name" value="DUF697"/>
    <property type="match status" value="1"/>
</dbReference>
<evidence type="ECO:0000259" key="7">
    <source>
        <dbReference type="Pfam" id="PF01926"/>
    </source>
</evidence>
<dbReference type="Pfam" id="PF01926">
    <property type="entry name" value="MMR_HSR1"/>
    <property type="match status" value="1"/>
</dbReference>
<dbReference type="InterPro" id="IPR021147">
    <property type="entry name" value="DUF697"/>
</dbReference>